<sequence>MSQLAGLLGPAGLGRSAAKALGLPPLAALLSIPQPAAASPPVHRKKALPIKQKGFFAFL</sequence>
<dbReference type="AlphaFoldDB" id="H6L2D9"/>
<dbReference type="HOGENOM" id="CLU_2958103_0_0_10"/>
<evidence type="ECO:0000313" key="2">
    <source>
        <dbReference type="Proteomes" id="UP000007519"/>
    </source>
</evidence>
<protein>
    <submittedName>
        <fullName evidence="1">Uncharacterized protein</fullName>
    </submittedName>
</protein>
<gene>
    <name evidence="1" type="ordered locus">SGRA_0861</name>
</gene>
<keyword evidence="2" id="KW-1185">Reference proteome</keyword>
<evidence type="ECO:0000313" key="1">
    <source>
        <dbReference type="EMBL" id="AFC23597.1"/>
    </source>
</evidence>
<accession>H6L2D9</accession>
<dbReference type="Proteomes" id="UP000007519">
    <property type="component" value="Chromosome"/>
</dbReference>
<organism evidence="1 2">
    <name type="scientific">Saprospira grandis (strain Lewin)</name>
    <dbReference type="NCBI Taxonomy" id="984262"/>
    <lineage>
        <taxon>Bacteria</taxon>
        <taxon>Pseudomonadati</taxon>
        <taxon>Bacteroidota</taxon>
        <taxon>Saprospiria</taxon>
        <taxon>Saprospirales</taxon>
        <taxon>Saprospiraceae</taxon>
        <taxon>Saprospira</taxon>
    </lineage>
</organism>
<reference evidence="1 2" key="1">
    <citation type="journal article" date="2012" name="Stand. Genomic Sci.">
        <title>Complete genome sequencing and analysis of Saprospira grandis str. Lewin, a predatory marine bacterium.</title>
        <authorList>
            <person name="Saw J.H."/>
            <person name="Yuryev A."/>
            <person name="Kanbe M."/>
            <person name="Hou S."/>
            <person name="Young A.G."/>
            <person name="Aizawa S."/>
            <person name="Alam M."/>
        </authorList>
    </citation>
    <scope>NUCLEOTIDE SEQUENCE [LARGE SCALE GENOMIC DNA]</scope>
    <source>
        <strain evidence="1 2">Lewin</strain>
    </source>
</reference>
<name>H6L2D9_SAPGL</name>
<dbReference type="STRING" id="984262.SGRA_0861"/>
<dbReference type="KEGG" id="sgn:SGRA_0861"/>
<proteinExistence type="predicted"/>
<dbReference type="EMBL" id="CP002831">
    <property type="protein sequence ID" value="AFC23597.1"/>
    <property type="molecule type" value="Genomic_DNA"/>
</dbReference>